<name>A0AAN8WI91_HALRR</name>
<dbReference type="AlphaFoldDB" id="A0AAN8WI91"/>
<dbReference type="Pfam" id="PF25036">
    <property type="entry name" value="VPS13_VAB"/>
    <property type="match status" value="1"/>
</dbReference>
<accession>A0AAN8WI91</accession>
<feature type="domain" description="Vacuolar protein sorting-associated protein 13 VPS13 adaptor binding" evidence="1">
    <location>
        <begin position="15"/>
        <end position="73"/>
    </location>
</feature>
<evidence type="ECO:0000313" key="2">
    <source>
        <dbReference type="EMBL" id="KAK7014809.1"/>
    </source>
</evidence>
<gene>
    <name evidence="2" type="ORF">SK128_024380</name>
</gene>
<keyword evidence="3" id="KW-1185">Reference proteome</keyword>
<comment type="caution">
    <text evidence="2">The sequence shown here is derived from an EMBL/GenBank/DDBJ whole genome shotgun (WGS) entry which is preliminary data.</text>
</comment>
<organism evidence="2 3">
    <name type="scientific">Halocaridina rubra</name>
    <name type="common">Hawaiian red shrimp</name>
    <dbReference type="NCBI Taxonomy" id="373956"/>
    <lineage>
        <taxon>Eukaryota</taxon>
        <taxon>Metazoa</taxon>
        <taxon>Ecdysozoa</taxon>
        <taxon>Arthropoda</taxon>
        <taxon>Crustacea</taxon>
        <taxon>Multicrustacea</taxon>
        <taxon>Malacostraca</taxon>
        <taxon>Eumalacostraca</taxon>
        <taxon>Eucarida</taxon>
        <taxon>Decapoda</taxon>
        <taxon>Pleocyemata</taxon>
        <taxon>Caridea</taxon>
        <taxon>Atyoidea</taxon>
        <taxon>Atyidae</taxon>
        <taxon>Halocaridina</taxon>
    </lineage>
</organism>
<evidence type="ECO:0000313" key="3">
    <source>
        <dbReference type="Proteomes" id="UP001381693"/>
    </source>
</evidence>
<dbReference type="InterPro" id="IPR009543">
    <property type="entry name" value="VPS13_VAB"/>
</dbReference>
<protein>
    <recommendedName>
        <fullName evidence="1">Vacuolar protein sorting-associated protein 13 VPS13 adaptor binding domain-containing protein</fullName>
    </recommendedName>
</protein>
<reference evidence="2 3" key="1">
    <citation type="submission" date="2023-11" db="EMBL/GenBank/DDBJ databases">
        <title>Halocaridina rubra genome assembly.</title>
        <authorList>
            <person name="Smith C."/>
        </authorList>
    </citation>
    <scope>NUCLEOTIDE SEQUENCE [LARGE SCALE GENOMIC DNA]</scope>
    <source>
        <strain evidence="2">EP-1</strain>
        <tissue evidence="2">Whole</tissue>
    </source>
</reference>
<sequence>MMKSKGDALNNIVVHEEDSNEPVLFSFKSKSFFGKKKATVRVNDSDWSERFSLDVVGSSGSITCKGPGRTYQIHDR</sequence>
<dbReference type="Proteomes" id="UP001381693">
    <property type="component" value="Unassembled WGS sequence"/>
</dbReference>
<dbReference type="EMBL" id="JAXCGZ010023246">
    <property type="protein sequence ID" value="KAK7014809.1"/>
    <property type="molecule type" value="Genomic_DNA"/>
</dbReference>
<evidence type="ECO:0000259" key="1">
    <source>
        <dbReference type="Pfam" id="PF25036"/>
    </source>
</evidence>
<proteinExistence type="predicted"/>